<dbReference type="PANTHER" id="PTHR30251">
    <property type="entry name" value="PILUS ASSEMBLY CHAPERONE"/>
    <property type="match status" value="1"/>
</dbReference>
<organism evidence="3 4">
    <name type="scientific">Aerophobetes bacterium</name>
    <dbReference type="NCBI Taxonomy" id="2030807"/>
    <lineage>
        <taxon>Bacteria</taxon>
        <taxon>Candidatus Aerophobota</taxon>
    </lineage>
</organism>
<feature type="signal peptide" evidence="1">
    <location>
        <begin position="1"/>
        <end position="20"/>
    </location>
</feature>
<dbReference type="SUPFAM" id="SSF49354">
    <property type="entry name" value="PapD-like"/>
    <property type="match status" value="1"/>
</dbReference>
<evidence type="ECO:0000313" key="3">
    <source>
        <dbReference type="EMBL" id="PCI78419.1"/>
    </source>
</evidence>
<dbReference type="Proteomes" id="UP000218775">
    <property type="component" value="Unassembled WGS sequence"/>
</dbReference>
<evidence type="ECO:0000259" key="2">
    <source>
        <dbReference type="Pfam" id="PF00345"/>
    </source>
</evidence>
<dbReference type="InterPro" id="IPR008962">
    <property type="entry name" value="PapD-like_sf"/>
</dbReference>
<evidence type="ECO:0000313" key="4">
    <source>
        <dbReference type="Proteomes" id="UP000218775"/>
    </source>
</evidence>
<keyword evidence="1" id="KW-0732">Signal</keyword>
<evidence type="ECO:0000256" key="1">
    <source>
        <dbReference type="SAM" id="SignalP"/>
    </source>
</evidence>
<dbReference type="EMBL" id="NVUK01000006">
    <property type="protein sequence ID" value="PCI78419.1"/>
    <property type="molecule type" value="Genomic_DNA"/>
</dbReference>
<dbReference type="Gene3D" id="2.60.40.10">
    <property type="entry name" value="Immunoglobulins"/>
    <property type="match status" value="1"/>
</dbReference>
<reference evidence="4" key="1">
    <citation type="submission" date="2017-08" db="EMBL/GenBank/DDBJ databases">
        <title>A dynamic microbial community with high functional redundancy inhabits the cold, oxic subseafloor aquifer.</title>
        <authorList>
            <person name="Tully B.J."/>
            <person name="Wheat C.G."/>
            <person name="Glazer B.T."/>
            <person name="Huber J.A."/>
        </authorList>
    </citation>
    <scope>NUCLEOTIDE SEQUENCE [LARGE SCALE GENOMIC DNA]</scope>
</reference>
<sequence>MLKKYIIPLLLLCLSTPSFSWTVSKISREITDNKNREYIISVHSQDESSVPIEVIVGTKSIDKNGRESYEQVDDHEFFIYPPIFVLQPGRTQKVRIRWTGDMQTLEKEKAFNIAIAEMPTKPKAAKTTFQDVRIGLNFAKKFLGSIYLIPKNAKANIQTTNTSLKNAGDDDAFHLTLTNIGNKYKSFKKPLCKMTHGEKTFSFVPDFDTGLIILSGNTRELKIDLPADWKEKLGSDKDFDFTLLDEND</sequence>
<proteinExistence type="predicted"/>
<feature type="chain" id="PRO_5012314254" description="Pili assembly chaperone N-terminal domain-containing protein" evidence="1">
    <location>
        <begin position="21"/>
        <end position="248"/>
    </location>
</feature>
<gene>
    <name evidence="3" type="ORF">COB21_00885</name>
</gene>
<feature type="domain" description="Pili assembly chaperone N-terminal" evidence="2">
    <location>
        <begin position="30"/>
        <end position="134"/>
    </location>
</feature>
<comment type="caution">
    <text evidence="3">The sequence shown here is derived from an EMBL/GenBank/DDBJ whole genome shotgun (WGS) entry which is preliminary data.</text>
</comment>
<dbReference type="GO" id="GO:0030288">
    <property type="term" value="C:outer membrane-bounded periplasmic space"/>
    <property type="evidence" value="ECO:0007669"/>
    <property type="project" value="InterPro"/>
</dbReference>
<dbReference type="InterPro" id="IPR016147">
    <property type="entry name" value="Pili_assmbl_chaperone_N"/>
</dbReference>
<dbReference type="PANTHER" id="PTHR30251:SF7">
    <property type="entry name" value="FIMBRIAE CHAPARONE"/>
    <property type="match status" value="1"/>
</dbReference>
<accession>A0A2A4X8G8</accession>
<dbReference type="AlphaFoldDB" id="A0A2A4X8G8"/>
<dbReference type="InterPro" id="IPR050643">
    <property type="entry name" value="Periplasmic_pilus_chap"/>
</dbReference>
<dbReference type="Pfam" id="PF00345">
    <property type="entry name" value="PapD_N"/>
    <property type="match status" value="1"/>
</dbReference>
<dbReference type="GO" id="GO:0071555">
    <property type="term" value="P:cell wall organization"/>
    <property type="evidence" value="ECO:0007669"/>
    <property type="project" value="InterPro"/>
</dbReference>
<name>A0A2A4X8G8_UNCAE</name>
<protein>
    <recommendedName>
        <fullName evidence="2">Pili assembly chaperone N-terminal domain-containing protein</fullName>
    </recommendedName>
</protein>
<dbReference type="InterPro" id="IPR013783">
    <property type="entry name" value="Ig-like_fold"/>
</dbReference>